<sequence>MSLGLDQAIVDTYAGIDRILRRVFRATDGVSKSTLCRAVKRDFGGDTDGVC</sequence>
<protein>
    <submittedName>
        <fullName evidence="1">Uncharacterized protein</fullName>
    </submittedName>
</protein>
<reference evidence="1 2" key="1">
    <citation type="submission" date="2022-10" db="EMBL/GenBank/DDBJ databases">
        <title>Genomic of Burkholderia cepacia PN-1.</title>
        <authorList>
            <person name="Yang Y."/>
            <person name="Guan H."/>
            <person name="Huang J."/>
        </authorList>
    </citation>
    <scope>NUCLEOTIDE SEQUENCE [LARGE SCALE GENOMIC DNA]</scope>
    <source>
        <strain evidence="1 2">PN-1</strain>
    </source>
</reference>
<organism evidence="1 2">
    <name type="scientific">Burkholderia arboris</name>
    <dbReference type="NCBI Taxonomy" id="488730"/>
    <lineage>
        <taxon>Bacteria</taxon>
        <taxon>Pseudomonadati</taxon>
        <taxon>Pseudomonadota</taxon>
        <taxon>Betaproteobacteria</taxon>
        <taxon>Burkholderiales</taxon>
        <taxon>Burkholderiaceae</taxon>
        <taxon>Burkholderia</taxon>
        <taxon>Burkholderia cepacia complex</taxon>
    </lineage>
</organism>
<name>A0ABZ3DRX4_9BURK</name>
<accession>A0ABZ3DRX4</accession>
<keyword evidence="2" id="KW-1185">Reference proteome</keyword>
<evidence type="ECO:0000313" key="1">
    <source>
        <dbReference type="EMBL" id="XAE51436.1"/>
    </source>
</evidence>
<dbReference type="RefSeq" id="WP_342705463.1">
    <property type="nucleotide sequence ID" value="NZ_CP109822.1"/>
</dbReference>
<evidence type="ECO:0000313" key="2">
    <source>
        <dbReference type="Proteomes" id="UP001448498"/>
    </source>
</evidence>
<dbReference type="Proteomes" id="UP001448498">
    <property type="component" value="Chromosome 3"/>
</dbReference>
<proteinExistence type="predicted"/>
<dbReference type="EMBL" id="CP109822">
    <property type="protein sequence ID" value="XAE51436.1"/>
    <property type="molecule type" value="Genomic_DNA"/>
</dbReference>
<gene>
    <name evidence="1" type="ORF">OHZ10_17955</name>
</gene>